<evidence type="ECO:0000313" key="1">
    <source>
        <dbReference type="EMBL" id="KYN14748.1"/>
    </source>
</evidence>
<dbReference type="Proteomes" id="UP000078492">
    <property type="component" value="Unassembled WGS sequence"/>
</dbReference>
<sequence>MVRMLHAHRCILDFEDTPMPSTNVQGVHLLNDQLSVSSRIIVRSNGKERCTAVLVIALPTLRASIRVHHRRTDIDATHCQFDRRLVMIMNVFISYFGYNTLLLSNDKCVVLLTRLIVSSPSHETRLRFISAFLYRLTLLLFPLRINSPLYTRMVRRNVIGSQPDAMNVTEVIILLTFVISSDGIRDDRALSVPEEVFETLVAGSTWMGCGTVLWRWTER</sequence>
<proteinExistence type="predicted"/>
<reference evidence="1 2" key="1">
    <citation type="submission" date="2015-09" db="EMBL/GenBank/DDBJ databases">
        <title>Trachymyrmex cornetzi WGS genome.</title>
        <authorList>
            <person name="Nygaard S."/>
            <person name="Hu H."/>
            <person name="Boomsma J."/>
            <person name="Zhang G."/>
        </authorList>
    </citation>
    <scope>NUCLEOTIDE SEQUENCE [LARGE SCALE GENOMIC DNA]</scope>
    <source>
        <strain evidence="1">Tcor2-1</strain>
        <tissue evidence="1">Whole body</tissue>
    </source>
</reference>
<dbReference type="EMBL" id="KQ980658">
    <property type="protein sequence ID" value="KYN14748.1"/>
    <property type="molecule type" value="Genomic_DNA"/>
</dbReference>
<gene>
    <name evidence="1" type="ORF">ALC57_13024</name>
</gene>
<keyword evidence="2" id="KW-1185">Reference proteome</keyword>
<evidence type="ECO:0000313" key="2">
    <source>
        <dbReference type="Proteomes" id="UP000078492"/>
    </source>
</evidence>
<name>A0A151IZZ2_9HYME</name>
<protein>
    <submittedName>
        <fullName evidence="1">Uncharacterized protein</fullName>
    </submittedName>
</protein>
<accession>A0A151IZZ2</accession>
<organism evidence="1 2">
    <name type="scientific">Trachymyrmex cornetzi</name>
    <dbReference type="NCBI Taxonomy" id="471704"/>
    <lineage>
        <taxon>Eukaryota</taxon>
        <taxon>Metazoa</taxon>
        <taxon>Ecdysozoa</taxon>
        <taxon>Arthropoda</taxon>
        <taxon>Hexapoda</taxon>
        <taxon>Insecta</taxon>
        <taxon>Pterygota</taxon>
        <taxon>Neoptera</taxon>
        <taxon>Endopterygota</taxon>
        <taxon>Hymenoptera</taxon>
        <taxon>Apocrita</taxon>
        <taxon>Aculeata</taxon>
        <taxon>Formicoidea</taxon>
        <taxon>Formicidae</taxon>
        <taxon>Myrmicinae</taxon>
        <taxon>Trachymyrmex</taxon>
    </lineage>
</organism>
<dbReference type="AlphaFoldDB" id="A0A151IZZ2"/>